<dbReference type="OrthoDB" id="10308140at2759"/>
<organism evidence="2 3">
    <name type="scientific">Brassica carinata</name>
    <name type="common">Ethiopian mustard</name>
    <name type="synonym">Abyssinian cabbage</name>
    <dbReference type="NCBI Taxonomy" id="52824"/>
    <lineage>
        <taxon>Eukaryota</taxon>
        <taxon>Viridiplantae</taxon>
        <taxon>Streptophyta</taxon>
        <taxon>Embryophyta</taxon>
        <taxon>Tracheophyta</taxon>
        <taxon>Spermatophyta</taxon>
        <taxon>Magnoliopsida</taxon>
        <taxon>eudicotyledons</taxon>
        <taxon>Gunneridae</taxon>
        <taxon>Pentapetalae</taxon>
        <taxon>rosids</taxon>
        <taxon>malvids</taxon>
        <taxon>Brassicales</taxon>
        <taxon>Brassicaceae</taxon>
        <taxon>Brassiceae</taxon>
        <taxon>Brassica</taxon>
    </lineage>
</organism>
<evidence type="ECO:0000256" key="1">
    <source>
        <dbReference type="SAM" id="MobiDB-lite"/>
    </source>
</evidence>
<feature type="region of interest" description="Disordered" evidence="1">
    <location>
        <begin position="96"/>
        <end position="124"/>
    </location>
</feature>
<accession>A0A8X7QZL0</accession>
<name>A0A8X7QZL0_BRACI</name>
<gene>
    <name evidence="2" type="ORF">Bca52824_061487</name>
</gene>
<dbReference type="EMBL" id="JAAMPC010000012">
    <property type="protein sequence ID" value="KAG2278932.1"/>
    <property type="molecule type" value="Genomic_DNA"/>
</dbReference>
<proteinExistence type="predicted"/>
<dbReference type="Proteomes" id="UP000886595">
    <property type="component" value="Unassembled WGS sequence"/>
</dbReference>
<sequence length="136" mass="15646">MKGLKWEILWVTSIRNVINFFSPIQLQKSVPVKNHNHLGSGGLRRPGAPPLRDLNYNTRQMQQNSWQMSKGEDQMPFFSGRASSGTGVFLPAMAWHPPTKKTEIREDDSKTKEKKSETVETPFDSLEKLLPEEWTY</sequence>
<dbReference type="AlphaFoldDB" id="A0A8X7QZL0"/>
<protein>
    <submittedName>
        <fullName evidence="2">Uncharacterized protein</fullName>
    </submittedName>
</protein>
<comment type="caution">
    <text evidence="2">The sequence shown here is derived from an EMBL/GenBank/DDBJ whole genome shotgun (WGS) entry which is preliminary data.</text>
</comment>
<evidence type="ECO:0000313" key="2">
    <source>
        <dbReference type="EMBL" id="KAG2278932.1"/>
    </source>
</evidence>
<evidence type="ECO:0000313" key="3">
    <source>
        <dbReference type="Proteomes" id="UP000886595"/>
    </source>
</evidence>
<keyword evidence="3" id="KW-1185">Reference proteome</keyword>
<reference evidence="2 3" key="1">
    <citation type="submission" date="2020-02" db="EMBL/GenBank/DDBJ databases">
        <authorList>
            <person name="Ma Q."/>
            <person name="Huang Y."/>
            <person name="Song X."/>
            <person name="Pei D."/>
        </authorList>
    </citation>
    <scope>NUCLEOTIDE SEQUENCE [LARGE SCALE GENOMIC DNA]</scope>
    <source>
        <strain evidence="2">Sxm20200214</strain>
        <tissue evidence="2">Leaf</tissue>
    </source>
</reference>
<feature type="compositionally biased region" description="Basic and acidic residues" evidence="1">
    <location>
        <begin position="100"/>
        <end position="118"/>
    </location>
</feature>